<dbReference type="InterPro" id="IPR011009">
    <property type="entry name" value="Kinase-like_dom_sf"/>
</dbReference>
<keyword evidence="2 10" id="KW-0723">Serine/threonine-protein kinase</keyword>
<organism evidence="10 11">
    <name type="scientific">Streptomyces fagopyri</name>
    <dbReference type="NCBI Taxonomy" id="2662397"/>
    <lineage>
        <taxon>Bacteria</taxon>
        <taxon>Bacillati</taxon>
        <taxon>Actinomycetota</taxon>
        <taxon>Actinomycetes</taxon>
        <taxon>Kitasatosporales</taxon>
        <taxon>Streptomycetaceae</taxon>
        <taxon>Streptomyces</taxon>
    </lineage>
</organism>
<evidence type="ECO:0000256" key="8">
    <source>
        <dbReference type="SAM" id="Phobius"/>
    </source>
</evidence>
<gene>
    <name evidence="10" type="ORF">GFH48_04760</name>
</gene>
<evidence type="ECO:0000256" key="1">
    <source>
        <dbReference type="ARBA" id="ARBA00012513"/>
    </source>
</evidence>
<dbReference type="EC" id="2.7.11.1" evidence="1"/>
<name>A0A5Q0L6Q1_9ACTN</name>
<dbReference type="InterPro" id="IPR000719">
    <property type="entry name" value="Prot_kinase_dom"/>
</dbReference>
<feature type="region of interest" description="Disordered" evidence="7">
    <location>
        <begin position="331"/>
        <end position="403"/>
    </location>
</feature>
<dbReference type="Gene3D" id="1.10.510.10">
    <property type="entry name" value="Transferase(Phosphotransferase) domain 1"/>
    <property type="match status" value="1"/>
</dbReference>
<evidence type="ECO:0000256" key="5">
    <source>
        <dbReference type="ARBA" id="ARBA00022777"/>
    </source>
</evidence>
<evidence type="ECO:0000256" key="2">
    <source>
        <dbReference type="ARBA" id="ARBA00022527"/>
    </source>
</evidence>
<dbReference type="AlphaFoldDB" id="A0A5Q0L6Q1"/>
<reference evidence="10 11" key="1">
    <citation type="submission" date="2019-10" db="EMBL/GenBank/DDBJ databases">
        <title>A novel species.</title>
        <authorList>
            <person name="Gao J."/>
        </authorList>
    </citation>
    <scope>NUCLEOTIDE SEQUENCE [LARGE SCALE GENOMIC DNA]</scope>
    <source>
        <strain evidence="10 11">QMT-28</strain>
    </source>
</reference>
<evidence type="ECO:0000313" key="11">
    <source>
        <dbReference type="Proteomes" id="UP000326179"/>
    </source>
</evidence>
<feature type="region of interest" description="Disordered" evidence="7">
    <location>
        <begin position="273"/>
        <end position="303"/>
    </location>
</feature>
<dbReference type="SUPFAM" id="SSF56112">
    <property type="entry name" value="Protein kinase-like (PK-like)"/>
    <property type="match status" value="1"/>
</dbReference>
<dbReference type="GO" id="GO:0004674">
    <property type="term" value="F:protein serine/threonine kinase activity"/>
    <property type="evidence" value="ECO:0007669"/>
    <property type="project" value="UniProtKB-KW"/>
</dbReference>
<feature type="domain" description="Protein kinase" evidence="9">
    <location>
        <begin position="18"/>
        <end position="269"/>
    </location>
</feature>
<evidence type="ECO:0000256" key="6">
    <source>
        <dbReference type="ARBA" id="ARBA00022840"/>
    </source>
</evidence>
<accession>A0A5Q0L6Q1</accession>
<evidence type="ECO:0000256" key="7">
    <source>
        <dbReference type="SAM" id="MobiDB-lite"/>
    </source>
</evidence>
<keyword evidence="6" id="KW-0067">ATP-binding</keyword>
<keyword evidence="11" id="KW-1185">Reference proteome</keyword>
<dbReference type="Proteomes" id="UP000326179">
    <property type="component" value="Chromosome"/>
</dbReference>
<keyword evidence="8" id="KW-0812">Transmembrane</keyword>
<dbReference type="Gene3D" id="3.30.200.20">
    <property type="entry name" value="Phosphorylase Kinase, domain 1"/>
    <property type="match status" value="1"/>
</dbReference>
<dbReference type="PROSITE" id="PS50011">
    <property type="entry name" value="PROTEIN_KINASE_DOM"/>
    <property type="match status" value="1"/>
</dbReference>
<keyword evidence="8" id="KW-1133">Transmembrane helix</keyword>
<keyword evidence="3" id="KW-0808">Transferase</keyword>
<proteinExistence type="predicted"/>
<dbReference type="EMBL" id="CP045643">
    <property type="protein sequence ID" value="QFZ72673.1"/>
    <property type="molecule type" value="Genomic_DNA"/>
</dbReference>
<dbReference type="PANTHER" id="PTHR43289:SF6">
    <property type="entry name" value="SERINE_THREONINE-PROTEIN KINASE NEKL-3"/>
    <property type="match status" value="1"/>
</dbReference>
<sequence length="547" mass="58217">MAMIKVQVSTDEPVAGRYRLLEVVHQEEGRDGWNGQDVESRRLVTLTRSRRPDHLREEAGLRTAVRITRESEALGLICPGRVAVVVDVVEDDDFLWTVTARQAGVPLTALLGHGPVDHVRTARIGLDLLDVLGAAHQEGFTHGDLSPGQVWVEEFGGISVGGFGLMGAAGSPRVTAPSYASPEQVRGEGGGPATDLWALGALMYELVEGRPVIRDRGSLEATFRAVERLPVRAPLNAGPLGPAIQGLLRRDPVERVPESVVREALTRILRTELDDMEPAGTPPLFEESGLAAPGPGRTRGGRSVSRPVLLAGALAVTVVCFAGLAAAGGLSERDTSASGPAPSPSAPGRPTASPAATAGGTDPRETPSSPASRSSSPSASLSPSPSRTAREDPPAGFFRFTAPQGFGVDLPQGWAPLRTERSDDLSYRVLLGASGDPRTLTVTYSTRLASDPVAVWTEVDTSLRDDSIDYARVGGIRSVDYRGYRGADMEWLSTSDGVREHTFGRGFLVGDTRGFSLRWTTPADDWDSAANRRALDTFLRTFTYTSG</sequence>
<dbReference type="Pfam" id="PF00069">
    <property type="entry name" value="Pkinase"/>
    <property type="match status" value="1"/>
</dbReference>
<evidence type="ECO:0000256" key="3">
    <source>
        <dbReference type="ARBA" id="ARBA00022679"/>
    </source>
</evidence>
<protein>
    <recommendedName>
        <fullName evidence="1">non-specific serine/threonine protein kinase</fullName>
        <ecNumber evidence="1">2.7.11.1</ecNumber>
    </recommendedName>
</protein>
<keyword evidence="4" id="KW-0547">Nucleotide-binding</keyword>
<evidence type="ECO:0000313" key="10">
    <source>
        <dbReference type="EMBL" id="QFZ72673.1"/>
    </source>
</evidence>
<keyword evidence="5 10" id="KW-0418">Kinase</keyword>
<dbReference type="KEGG" id="sfy:GFH48_04760"/>
<dbReference type="SMART" id="SM00220">
    <property type="entry name" value="S_TKc"/>
    <property type="match status" value="1"/>
</dbReference>
<feature type="compositionally biased region" description="Low complexity" evidence="7">
    <location>
        <begin position="348"/>
        <end position="387"/>
    </location>
</feature>
<dbReference type="GO" id="GO:0005524">
    <property type="term" value="F:ATP binding"/>
    <property type="evidence" value="ECO:0007669"/>
    <property type="project" value="UniProtKB-KW"/>
</dbReference>
<evidence type="ECO:0000256" key="4">
    <source>
        <dbReference type="ARBA" id="ARBA00022741"/>
    </source>
</evidence>
<feature type="compositionally biased region" description="Low complexity" evidence="7">
    <location>
        <begin position="293"/>
        <end position="303"/>
    </location>
</feature>
<evidence type="ECO:0000259" key="9">
    <source>
        <dbReference type="PROSITE" id="PS50011"/>
    </source>
</evidence>
<dbReference type="PANTHER" id="PTHR43289">
    <property type="entry name" value="MITOGEN-ACTIVATED PROTEIN KINASE KINASE KINASE 20-RELATED"/>
    <property type="match status" value="1"/>
</dbReference>
<keyword evidence="8" id="KW-0472">Membrane</keyword>
<feature type="transmembrane region" description="Helical" evidence="8">
    <location>
        <begin position="308"/>
        <end position="330"/>
    </location>
</feature>